<evidence type="ECO:0000313" key="2">
    <source>
        <dbReference type="Proteomes" id="UP000593560"/>
    </source>
</evidence>
<protein>
    <submittedName>
        <fullName evidence="1">Uncharacterized protein</fullName>
    </submittedName>
</protein>
<accession>A0A7J9GFP6</accession>
<proteinExistence type="predicted"/>
<keyword evidence="2" id="KW-1185">Reference proteome</keyword>
<comment type="caution">
    <text evidence="1">The sequence shown here is derived from an EMBL/GenBank/DDBJ whole genome shotgun (WGS) entry which is preliminary data.</text>
</comment>
<dbReference type="InterPro" id="IPR052035">
    <property type="entry name" value="ZnF_BED_domain_contain"/>
</dbReference>
<dbReference type="EMBL" id="JABFAD010000004">
    <property type="protein sequence ID" value="MBA0795914.1"/>
    <property type="molecule type" value="Genomic_DNA"/>
</dbReference>
<name>A0A7J9GFP6_9ROSI</name>
<dbReference type="PANTHER" id="PTHR46481:SF6">
    <property type="entry name" value="ZINC FINGER BED DOMAIN-CONTAINING PROTEIN RICESLEEPER 2-LIKE"/>
    <property type="match status" value="1"/>
</dbReference>
<sequence length="223" mass="25606">MGWATRLEGLSKMWKGLDKNIGLKNEFALKNKACLKNGSALGKDITQYTIATKPSLEGGSSIKTYKFDADECRRAVSTFLNKSRQTTIRDVLMYYAKERDHVKEELAKTHGLICPTSNNWNSEHNNDEYICITAHWVDKDWKLQKRIIRFRGLSPPYDDFVETILCNLKILFDEYVKNSKSMSSFLARNFNVSDNDPIDSSLHQLNVNRANLGGDYDESDDYK</sequence>
<evidence type="ECO:0000313" key="1">
    <source>
        <dbReference type="EMBL" id="MBA0795914.1"/>
    </source>
</evidence>
<organism evidence="1 2">
    <name type="scientific">Gossypium harknessii</name>
    <dbReference type="NCBI Taxonomy" id="34285"/>
    <lineage>
        <taxon>Eukaryota</taxon>
        <taxon>Viridiplantae</taxon>
        <taxon>Streptophyta</taxon>
        <taxon>Embryophyta</taxon>
        <taxon>Tracheophyta</taxon>
        <taxon>Spermatophyta</taxon>
        <taxon>Magnoliopsida</taxon>
        <taxon>eudicotyledons</taxon>
        <taxon>Gunneridae</taxon>
        <taxon>Pentapetalae</taxon>
        <taxon>rosids</taxon>
        <taxon>malvids</taxon>
        <taxon>Malvales</taxon>
        <taxon>Malvaceae</taxon>
        <taxon>Malvoideae</taxon>
        <taxon>Gossypium</taxon>
    </lineage>
</organism>
<reference evidence="1 2" key="1">
    <citation type="journal article" date="2019" name="Genome Biol. Evol.">
        <title>Insights into the evolution of the New World diploid cottons (Gossypium, subgenus Houzingenia) based on genome sequencing.</title>
        <authorList>
            <person name="Grover C.E."/>
            <person name="Arick M.A. 2nd"/>
            <person name="Thrash A."/>
            <person name="Conover J.L."/>
            <person name="Sanders W.S."/>
            <person name="Peterson D.G."/>
            <person name="Frelichowski J.E."/>
            <person name="Scheffler J.A."/>
            <person name="Scheffler B.E."/>
            <person name="Wendel J.F."/>
        </authorList>
    </citation>
    <scope>NUCLEOTIDE SEQUENCE [LARGE SCALE GENOMIC DNA]</scope>
    <source>
        <strain evidence="1">0</strain>
        <tissue evidence="1">Leaf</tissue>
    </source>
</reference>
<dbReference type="AlphaFoldDB" id="A0A7J9GFP6"/>
<dbReference type="Proteomes" id="UP000593560">
    <property type="component" value="Unassembled WGS sequence"/>
</dbReference>
<dbReference type="OrthoDB" id="994560at2759"/>
<gene>
    <name evidence="1" type="ORF">Gohar_006740</name>
</gene>
<dbReference type="PANTHER" id="PTHR46481">
    <property type="entry name" value="ZINC FINGER BED DOMAIN-CONTAINING PROTEIN 4"/>
    <property type="match status" value="1"/>
</dbReference>